<evidence type="ECO:0000256" key="1">
    <source>
        <dbReference type="SAM" id="SignalP"/>
    </source>
</evidence>
<reference evidence="2" key="1">
    <citation type="submission" date="2020-01" db="EMBL/GenBank/DDBJ databases">
        <authorList>
            <person name="Meier V. D."/>
            <person name="Meier V D."/>
        </authorList>
    </citation>
    <scope>NUCLEOTIDE SEQUENCE</scope>
    <source>
        <strain evidence="2">HLG_WM_MAG_04</strain>
    </source>
</reference>
<evidence type="ECO:0000313" key="2">
    <source>
        <dbReference type="EMBL" id="CAA6802702.1"/>
    </source>
</evidence>
<dbReference type="AlphaFoldDB" id="A0A6S6SH84"/>
<protein>
    <recommendedName>
        <fullName evidence="3">Lipoprotein</fullName>
    </recommendedName>
</protein>
<feature type="chain" id="PRO_5027729859" description="Lipoprotein" evidence="1">
    <location>
        <begin position="20"/>
        <end position="597"/>
    </location>
</feature>
<keyword evidence="1" id="KW-0732">Signal</keyword>
<gene>
    <name evidence="2" type="ORF">HELGO_WM2161</name>
</gene>
<dbReference type="PROSITE" id="PS51257">
    <property type="entry name" value="PROKAR_LIPOPROTEIN"/>
    <property type="match status" value="1"/>
</dbReference>
<name>A0A6S6SH84_9BACT</name>
<evidence type="ECO:0008006" key="3">
    <source>
        <dbReference type="Google" id="ProtNLM"/>
    </source>
</evidence>
<accession>A0A6S6SH84</accession>
<proteinExistence type="predicted"/>
<organism evidence="2">
    <name type="scientific">uncultured Sulfurovum sp</name>
    <dbReference type="NCBI Taxonomy" id="269237"/>
    <lineage>
        <taxon>Bacteria</taxon>
        <taxon>Pseudomonadati</taxon>
        <taxon>Campylobacterota</taxon>
        <taxon>Epsilonproteobacteria</taxon>
        <taxon>Campylobacterales</taxon>
        <taxon>Sulfurovaceae</taxon>
        <taxon>Sulfurovum</taxon>
        <taxon>environmental samples</taxon>
    </lineage>
</organism>
<sequence>MIFKKSCLVLVGLVFTACGGGGGTGGTVNTSNLPTNSSIKVSLTKTSNKPVSKITHTVSSNPNKIHPKAICGDVSKAEPKVTVSYAINQSVNTVNKVTSNDTSNKTTATISGKITFDSIPFKTGGRLGLDYDAKIVKNVRGATVQIVNASGTTVGTTTTDVNGDYSITVTEDEVKVRVLAQLYKAPSSGESSWNFQIKDNTNGDALYVMEGSLASLGTTGTQIRNLNAASGWGGSSYTSTRAAAPFSMLDVVYEAIEKVTSAQSDAVFGSLDVFWSKDNIASSGNKNLGQITTSHFDGTALYILGKENSDTDEYDTAVVAHEWGHYYEAKFSRSDSIGGSHGSADMLDIRVAFGEGFGTAFGCIIINSNLYLDSSGTRQETTGVFSDVEAGGSRTNPGWYNEASIYSILYDIYDSDNDVGDTLSLGFTPMHQALIGAQKNTAAFTSIFSFIKVLKDENPSSAVAIDALTSNESIAPITDIYGTGRTNRAVNANPLYSTLTEGGSIGIVLDYSATATSTDNMLGRYNFVKFTISNPGTYTIDLSQIAGSAALDPDMSLYKEGSTTAIAEITNEGTTDTISVDLTAGNYRMAVIVYTSN</sequence>
<dbReference type="EMBL" id="CACVAX010000006">
    <property type="protein sequence ID" value="CAA6802702.1"/>
    <property type="molecule type" value="Genomic_DNA"/>
</dbReference>
<feature type="signal peptide" evidence="1">
    <location>
        <begin position="1"/>
        <end position="19"/>
    </location>
</feature>
<dbReference type="Gene3D" id="2.60.120.380">
    <property type="match status" value="1"/>
</dbReference>